<protein>
    <submittedName>
        <fullName evidence="9">Major facilitator superfamily (MFS) profile domain-containing protein</fullName>
    </submittedName>
</protein>
<organism evidence="8 9">
    <name type="scientific">Acrobeloides nanus</name>
    <dbReference type="NCBI Taxonomy" id="290746"/>
    <lineage>
        <taxon>Eukaryota</taxon>
        <taxon>Metazoa</taxon>
        <taxon>Ecdysozoa</taxon>
        <taxon>Nematoda</taxon>
        <taxon>Chromadorea</taxon>
        <taxon>Rhabditida</taxon>
        <taxon>Tylenchina</taxon>
        <taxon>Cephalobomorpha</taxon>
        <taxon>Cephaloboidea</taxon>
        <taxon>Cephalobidae</taxon>
        <taxon>Acrobeloides</taxon>
    </lineage>
</organism>
<evidence type="ECO:0000256" key="4">
    <source>
        <dbReference type="ARBA" id="ARBA00022989"/>
    </source>
</evidence>
<dbReference type="InterPro" id="IPR020846">
    <property type="entry name" value="MFS_dom"/>
</dbReference>
<dbReference type="PANTHER" id="PTHR48020">
    <property type="entry name" value="PROTON MYO-INOSITOL COTRANSPORTER"/>
    <property type="match status" value="1"/>
</dbReference>
<dbReference type="PROSITE" id="PS50850">
    <property type="entry name" value="MFS"/>
    <property type="match status" value="1"/>
</dbReference>
<dbReference type="InterPro" id="IPR036259">
    <property type="entry name" value="MFS_trans_sf"/>
</dbReference>
<evidence type="ECO:0000256" key="1">
    <source>
        <dbReference type="ARBA" id="ARBA00004141"/>
    </source>
</evidence>
<reference evidence="9" key="1">
    <citation type="submission" date="2022-11" db="UniProtKB">
        <authorList>
            <consortium name="WormBaseParasite"/>
        </authorList>
    </citation>
    <scope>IDENTIFICATION</scope>
</reference>
<keyword evidence="4 6" id="KW-1133">Transmembrane helix</keyword>
<keyword evidence="2" id="KW-0813">Transport</keyword>
<keyword evidence="3 6" id="KW-0812">Transmembrane</keyword>
<evidence type="ECO:0000256" key="3">
    <source>
        <dbReference type="ARBA" id="ARBA00022692"/>
    </source>
</evidence>
<keyword evidence="8" id="KW-1185">Reference proteome</keyword>
<dbReference type="Proteomes" id="UP000887540">
    <property type="component" value="Unplaced"/>
</dbReference>
<dbReference type="AlphaFoldDB" id="A0A914DYX2"/>
<dbReference type="GO" id="GO:0005366">
    <property type="term" value="F:myo-inositol:proton symporter activity"/>
    <property type="evidence" value="ECO:0007669"/>
    <property type="project" value="TreeGrafter"/>
</dbReference>
<dbReference type="InterPro" id="IPR005828">
    <property type="entry name" value="MFS_sugar_transport-like"/>
</dbReference>
<dbReference type="Gene3D" id="1.20.1250.20">
    <property type="entry name" value="MFS general substrate transporter like domains"/>
    <property type="match status" value="1"/>
</dbReference>
<dbReference type="GO" id="GO:0016324">
    <property type="term" value="C:apical plasma membrane"/>
    <property type="evidence" value="ECO:0007669"/>
    <property type="project" value="TreeGrafter"/>
</dbReference>
<evidence type="ECO:0000256" key="6">
    <source>
        <dbReference type="SAM" id="Phobius"/>
    </source>
</evidence>
<dbReference type="InterPro" id="IPR050814">
    <property type="entry name" value="Myo-inositol_Transporter"/>
</dbReference>
<comment type="subcellular location">
    <subcellularLocation>
        <location evidence="1">Membrane</location>
        <topology evidence="1">Multi-pass membrane protein</topology>
    </subcellularLocation>
</comment>
<accession>A0A914DYX2</accession>
<dbReference type="SUPFAM" id="SSF103473">
    <property type="entry name" value="MFS general substrate transporter"/>
    <property type="match status" value="1"/>
</dbReference>
<evidence type="ECO:0000259" key="7">
    <source>
        <dbReference type="PROSITE" id="PS50850"/>
    </source>
</evidence>
<proteinExistence type="predicted"/>
<feature type="transmembrane region" description="Helical" evidence="6">
    <location>
        <begin position="27"/>
        <end position="47"/>
    </location>
</feature>
<evidence type="ECO:0000256" key="5">
    <source>
        <dbReference type="ARBA" id="ARBA00023136"/>
    </source>
</evidence>
<keyword evidence="5 6" id="KW-0472">Membrane</keyword>
<dbReference type="PANTHER" id="PTHR48020:SF12">
    <property type="entry name" value="PROTON MYO-INOSITOL COTRANSPORTER"/>
    <property type="match status" value="1"/>
</dbReference>
<dbReference type="WBParaSite" id="ACRNAN_scaffold4422.g28606.t1">
    <property type="protein sequence ID" value="ACRNAN_scaffold4422.g28606.t1"/>
    <property type="gene ID" value="ACRNAN_scaffold4422.g28606"/>
</dbReference>
<evidence type="ECO:0000313" key="9">
    <source>
        <dbReference type="WBParaSite" id="ACRNAN_scaffold4422.g28606.t1"/>
    </source>
</evidence>
<feature type="domain" description="Major facilitator superfamily (MFS) profile" evidence="7">
    <location>
        <begin position="1"/>
        <end position="167"/>
    </location>
</feature>
<sequence length="167" mass="18841">MITFGLVAANIIAGAFSYVDPVNIGWRLMFGFAAIPAGIQFIGFLFLPESPRYLYEHSLAQNSENVLKKIYNGDDEWVKYEMEEIKTSHEQHEKDKGEKGSDGFVLWKILKTPHVRKALFIGCAIQAFQQLSGINTIMYYTGNIIKSAGIRDNHTTIWISVGTSCMR</sequence>
<evidence type="ECO:0000256" key="2">
    <source>
        <dbReference type="ARBA" id="ARBA00022448"/>
    </source>
</evidence>
<evidence type="ECO:0000313" key="8">
    <source>
        <dbReference type="Proteomes" id="UP000887540"/>
    </source>
</evidence>
<name>A0A914DYX2_9BILA</name>
<dbReference type="Pfam" id="PF00083">
    <property type="entry name" value="Sugar_tr"/>
    <property type="match status" value="1"/>
</dbReference>